<feature type="compositionally biased region" description="Pro residues" evidence="1">
    <location>
        <begin position="692"/>
        <end position="706"/>
    </location>
</feature>
<gene>
    <name evidence="2" type="ORF">HYH03_017182</name>
</gene>
<feature type="compositionally biased region" description="Basic residues" evidence="1">
    <location>
        <begin position="375"/>
        <end position="393"/>
    </location>
</feature>
<feature type="region of interest" description="Disordered" evidence="1">
    <location>
        <begin position="953"/>
        <end position="1019"/>
    </location>
</feature>
<feature type="compositionally biased region" description="Low complexity" evidence="1">
    <location>
        <begin position="612"/>
        <end position="627"/>
    </location>
</feature>
<feature type="compositionally biased region" description="Low complexity" evidence="1">
    <location>
        <begin position="707"/>
        <end position="774"/>
    </location>
</feature>
<feature type="compositionally biased region" description="Gly residues" evidence="1">
    <location>
        <begin position="1271"/>
        <end position="1280"/>
    </location>
</feature>
<keyword evidence="3" id="KW-1185">Reference proteome</keyword>
<feature type="region of interest" description="Disordered" evidence="1">
    <location>
        <begin position="548"/>
        <end position="865"/>
    </location>
</feature>
<evidence type="ECO:0000313" key="3">
    <source>
        <dbReference type="Proteomes" id="UP000612055"/>
    </source>
</evidence>
<dbReference type="EMBL" id="JAEHOE010000160">
    <property type="protein sequence ID" value="KAG2484015.1"/>
    <property type="molecule type" value="Genomic_DNA"/>
</dbReference>
<feature type="compositionally biased region" description="Low complexity" evidence="1">
    <location>
        <begin position="263"/>
        <end position="288"/>
    </location>
</feature>
<feature type="compositionally biased region" description="Acidic residues" evidence="1">
    <location>
        <begin position="1373"/>
        <end position="1387"/>
    </location>
</feature>
<dbReference type="Proteomes" id="UP000612055">
    <property type="component" value="Unassembled WGS sequence"/>
</dbReference>
<feature type="region of interest" description="Disordered" evidence="1">
    <location>
        <begin position="1124"/>
        <end position="1192"/>
    </location>
</feature>
<feature type="compositionally biased region" description="Low complexity" evidence="1">
    <location>
        <begin position="1746"/>
        <end position="1779"/>
    </location>
</feature>
<feature type="region of interest" description="Disordered" evidence="1">
    <location>
        <begin position="57"/>
        <end position="76"/>
    </location>
</feature>
<feature type="compositionally biased region" description="Low complexity" evidence="1">
    <location>
        <begin position="917"/>
        <end position="930"/>
    </location>
</feature>
<feature type="compositionally biased region" description="Low complexity" evidence="1">
    <location>
        <begin position="1160"/>
        <end position="1186"/>
    </location>
</feature>
<feature type="region of interest" description="Disordered" evidence="1">
    <location>
        <begin position="1262"/>
        <end position="1336"/>
    </location>
</feature>
<feature type="region of interest" description="Disordered" evidence="1">
    <location>
        <begin position="1668"/>
        <end position="1885"/>
    </location>
</feature>
<feature type="compositionally biased region" description="Low complexity" evidence="1">
    <location>
        <begin position="1813"/>
        <end position="1825"/>
    </location>
</feature>
<feature type="compositionally biased region" description="Pro residues" evidence="1">
    <location>
        <begin position="645"/>
        <end position="655"/>
    </location>
</feature>
<feature type="region of interest" description="Disordered" evidence="1">
    <location>
        <begin position="147"/>
        <end position="212"/>
    </location>
</feature>
<feature type="compositionally biased region" description="Polar residues" evidence="1">
    <location>
        <begin position="349"/>
        <end position="359"/>
    </location>
</feature>
<feature type="compositionally biased region" description="Low complexity" evidence="1">
    <location>
        <begin position="405"/>
        <end position="440"/>
    </location>
</feature>
<feature type="compositionally biased region" description="Low complexity" evidence="1">
    <location>
        <begin position="818"/>
        <end position="840"/>
    </location>
</feature>
<feature type="region of interest" description="Disordered" evidence="1">
    <location>
        <begin position="1369"/>
        <end position="1429"/>
    </location>
</feature>
<feature type="region of interest" description="Disordered" evidence="1">
    <location>
        <begin position="1500"/>
        <end position="1637"/>
    </location>
</feature>
<feature type="compositionally biased region" description="Polar residues" evidence="1">
    <location>
        <begin position="1577"/>
        <end position="1588"/>
    </location>
</feature>
<name>A0A836BPE9_9CHLO</name>
<organism evidence="2 3">
    <name type="scientific">Edaphochlamys debaryana</name>
    <dbReference type="NCBI Taxonomy" id="47281"/>
    <lineage>
        <taxon>Eukaryota</taxon>
        <taxon>Viridiplantae</taxon>
        <taxon>Chlorophyta</taxon>
        <taxon>core chlorophytes</taxon>
        <taxon>Chlorophyceae</taxon>
        <taxon>CS clade</taxon>
        <taxon>Chlamydomonadales</taxon>
        <taxon>Chlamydomonadales incertae sedis</taxon>
        <taxon>Edaphochlamys</taxon>
    </lineage>
</organism>
<proteinExistence type="predicted"/>
<feature type="compositionally biased region" description="Basic and acidic residues" evidence="1">
    <location>
        <begin position="462"/>
        <end position="485"/>
    </location>
</feature>
<feature type="compositionally biased region" description="Low complexity" evidence="1">
    <location>
        <begin position="1857"/>
        <end position="1885"/>
    </location>
</feature>
<comment type="caution">
    <text evidence="2">The sequence shown here is derived from an EMBL/GenBank/DDBJ whole genome shotgun (WGS) entry which is preliminary data.</text>
</comment>
<feature type="region of interest" description="Disordered" evidence="1">
    <location>
        <begin position="252"/>
        <end position="510"/>
    </location>
</feature>
<feature type="compositionally biased region" description="Low complexity" evidence="1">
    <location>
        <begin position="1418"/>
        <end position="1429"/>
    </location>
</feature>
<accession>A0A836BPE9</accession>
<feature type="compositionally biased region" description="Gly residues" evidence="1">
    <location>
        <begin position="569"/>
        <end position="578"/>
    </location>
</feature>
<feature type="compositionally biased region" description="Acidic residues" evidence="1">
    <location>
        <begin position="1715"/>
        <end position="1731"/>
    </location>
</feature>
<feature type="compositionally biased region" description="Acidic residues" evidence="1">
    <location>
        <begin position="585"/>
        <end position="602"/>
    </location>
</feature>
<reference evidence="2" key="1">
    <citation type="journal article" date="2020" name="bioRxiv">
        <title>Comparative genomics of Chlamydomonas.</title>
        <authorList>
            <person name="Craig R.J."/>
            <person name="Hasan A.R."/>
            <person name="Ness R.W."/>
            <person name="Keightley P.D."/>
        </authorList>
    </citation>
    <scope>NUCLEOTIDE SEQUENCE</scope>
    <source>
        <strain evidence="2">CCAP 11/70</strain>
    </source>
</reference>
<evidence type="ECO:0000256" key="1">
    <source>
        <dbReference type="SAM" id="MobiDB-lite"/>
    </source>
</evidence>
<feature type="compositionally biased region" description="Low complexity" evidence="1">
    <location>
        <begin position="656"/>
        <end position="668"/>
    </location>
</feature>
<sequence length="1930" mass="193600">MSLRATAEPEEDVLQFPFFVADVIKHPPSAASKRLAQKQANRKKGLFSCFAPGRDVVELSPSPPKPERPEQELQLSTSSLLHRRLDTIREIPLSAIQRAESKVIQVGGAKAVKVILSLKDRAEPYVLRGLKQPQEFIDTLVQRVKEAQGGGRDEAQAAGSPHPANGVTNHQDEDEAPKPHAARVLFAESGSPPQPHAERATRSSGGGSNMTLLSPFAHSPACQFAIDDAVPYGIDQVTSASPDEIQVGDHAAGYAGRRGGGSPSSPQPASTARAPPSPPTGTSTPRATLQSPTSPAKARASEGGTGSGLRSGLKSRRSGAGAGPPPPPPQPTDSFIDTRGSHTILLAESTVSPMTSGGPSSILPREQLSSELGSGRKKSGSTRKGKDKRKSRRSTAENDEEEGVASPSGSGLAAAPAATASSPAASSAPPPASGQRGSAPTHRLSAEPGRQGLGAGRLPHRRPSDPDNPPHGDRTSDPHASDDIRTPPLLSRRGSEANLSARLSREPGSAVAAVAAPLTVVGLSVRAAVAMVLAAVARKAAHAASEHGMLAAASGEEEGEEGQERAEGGVEGSPAGGWGDRDVELEVSDTEPEPEAEAEGVEDEAHVDFSRAQPAASSAASAAQPQAEPWSGSPGVAVVHGGELRPPPAHSPPPSHGGAQASSAGGTPDWAMALRAALERSGKGSQPQQRSQPPPPASRSPPPPLPAAAQAAPAVPQQASAPGPQPWQQPVKPMPWLQPGWQAPAWQPPSSSSQPDSQVQAQAQSQGQQRDWQQYGAPQAAAQHTVRQLSFGETPASVASSRDSPAAFAAVPSHGLTPSPGSPGRHPHSPSRAGASAAGSVAGGSIGGGARDSAGGSVGSPASQYHDAGLGAALAIASGAWSPRRQWQQRHTEPSAPPSYRQQQPQPDLHPTPHSYQTLAASQPASTAAPQRRRPVLSESPVDVIFSVAPTVPLPAADPHHATSVTQGSALRGVDAGSDPEHDLLGGLVDSSGAAWDVALPPPPPAQPRLATRDSEVQTEAEPGLLTVHALAALGFGGANGGVHEGPAPRAAEDVAVQTDLMGPWAAVAAAAAAAAVPESCAEAFSPRHGAGGSPRLGLSGLLSASSDGAASSASSGLYSPLASASVAGTPREPPPDLGLLTEPTLRPSLDGGAGPLPPSGSASSTTSAASPAAADAGPSPSLSGSKSAADSRQHLLTPGVDLSAPLAFGADGRISSMSTDPFGLSVSSAEPLESSLQDLPSLGVGEDGVWLLGDEVGTGSRGAVHASSGLGSGGYGIVEGQGEVEGEGSPTRRRRLLLDSAGGTSSTGGGGASRSRRSSSGSNGRPGSFGFGVHRRGSRFDSGASANQLLAPFATAAAAASASAAAGAVAGGDEDDDGEVRDEDDTAAFSSSGWAVQPSHVGAVGSPGAEHGGDVDLLGSPRSPPGVSSVGAVGGAAAAGGADLAALSPGVAASPGLSDVSSMYGLYGSGNPYDSPYYGANGDGNPFAASYGMNGGNPFAGPFDSPSSTGPFASRQPFALEEGGGSGGQPSLAIDGVGSLRQPAPYSLPLTGDDLFHNPLYVTPSKDRRRGGDANRASSRTLSSDGGSINLPLAPYGSGTESPAPYGGPNGTGTDDDALSYSSSLGPAGYAASHRSVGVEAEALRGAPVAAAGLTTAAAAAAAAGGVTAGLDGGRLRRSDSSDAESTGSTGGPERPPTAAHAGPKRARRLLTDPADDFEAGDDADSDTDIDSSSSPSGHPILRSAAPEDGYPAAPAAATPTWPTTRPGAGPRAPSPGHGEPETQPDDVDFLTPQPQPRPAGAAASRGGGLQVQGAKHQQQQLQQPRATPHAKQQQGQGQQHVMASPLMVLNPMYASPSSQPSGRGSRSSYSQGSPSKEQAAAAAALLRQANQAVDGAREAMRAGDTEWLGRVNATLAAVQSALDALRAF</sequence>
<feature type="compositionally biased region" description="Gly residues" evidence="1">
    <location>
        <begin position="841"/>
        <end position="850"/>
    </location>
</feature>
<feature type="compositionally biased region" description="Low complexity" evidence="1">
    <location>
        <begin position="1319"/>
        <end position="1333"/>
    </location>
</feature>
<evidence type="ECO:0000313" key="2">
    <source>
        <dbReference type="EMBL" id="KAG2484015.1"/>
    </source>
</evidence>
<dbReference type="OrthoDB" id="550479at2759"/>
<feature type="region of interest" description="Disordered" evidence="1">
    <location>
        <begin position="881"/>
        <end position="936"/>
    </location>
</feature>
<protein>
    <submittedName>
        <fullName evidence="2">Uncharacterized protein</fullName>
    </submittedName>
</protein>